<protein>
    <submittedName>
        <fullName evidence="1">Uncharacterized protein</fullName>
    </submittedName>
</protein>
<dbReference type="Proteomes" id="UP000824120">
    <property type="component" value="Chromosome 10"/>
</dbReference>
<comment type="caution">
    <text evidence="1">The sequence shown here is derived from an EMBL/GenBank/DDBJ whole genome shotgun (WGS) entry which is preliminary data.</text>
</comment>
<reference evidence="1 2" key="1">
    <citation type="submission" date="2020-09" db="EMBL/GenBank/DDBJ databases">
        <title>De no assembly of potato wild relative species, Solanum commersonii.</title>
        <authorList>
            <person name="Cho K."/>
        </authorList>
    </citation>
    <scope>NUCLEOTIDE SEQUENCE [LARGE SCALE GENOMIC DNA]</scope>
    <source>
        <strain evidence="1">LZ3.2</strain>
        <tissue evidence="1">Leaf</tissue>
    </source>
</reference>
<dbReference type="AlphaFoldDB" id="A0A9J5WX66"/>
<organism evidence="1 2">
    <name type="scientific">Solanum commersonii</name>
    <name type="common">Commerson's wild potato</name>
    <name type="synonym">Commerson's nightshade</name>
    <dbReference type="NCBI Taxonomy" id="4109"/>
    <lineage>
        <taxon>Eukaryota</taxon>
        <taxon>Viridiplantae</taxon>
        <taxon>Streptophyta</taxon>
        <taxon>Embryophyta</taxon>
        <taxon>Tracheophyta</taxon>
        <taxon>Spermatophyta</taxon>
        <taxon>Magnoliopsida</taxon>
        <taxon>eudicotyledons</taxon>
        <taxon>Gunneridae</taxon>
        <taxon>Pentapetalae</taxon>
        <taxon>asterids</taxon>
        <taxon>lamiids</taxon>
        <taxon>Solanales</taxon>
        <taxon>Solanaceae</taxon>
        <taxon>Solanoideae</taxon>
        <taxon>Solaneae</taxon>
        <taxon>Solanum</taxon>
    </lineage>
</organism>
<name>A0A9J5WX66_SOLCO</name>
<feature type="non-terminal residue" evidence="1">
    <location>
        <position position="1"/>
    </location>
</feature>
<keyword evidence="2" id="KW-1185">Reference proteome</keyword>
<gene>
    <name evidence="1" type="ORF">H5410_051068</name>
</gene>
<accession>A0A9J5WX66</accession>
<sequence length="82" mass="9691">NLVNDRVFESKLRPNQLSQWHVYLGVTHYVGPCMLQGLTWGRNMPTMHLERVTGLNRLAKQEQPSHRIRQLHRLNYSLKQCP</sequence>
<proteinExistence type="predicted"/>
<evidence type="ECO:0000313" key="2">
    <source>
        <dbReference type="Proteomes" id="UP000824120"/>
    </source>
</evidence>
<dbReference type="EMBL" id="JACXVP010000010">
    <property type="protein sequence ID" value="KAG5580441.1"/>
    <property type="molecule type" value="Genomic_DNA"/>
</dbReference>
<evidence type="ECO:0000313" key="1">
    <source>
        <dbReference type="EMBL" id="KAG5580441.1"/>
    </source>
</evidence>